<dbReference type="InterPro" id="IPR051608">
    <property type="entry name" value="RQC_Subunit_NEMF"/>
</dbReference>
<sequence>MLKKTMDILDIYASINILNKSLKNGIIDNIYGTRYYWILKIHSAIGKILLKIEPGVRIHLSRVEPEKKVLDKLTLYLRKTIRRARIDSFNQLGWERIVEISLRTSRNYILIAEIVPRGVLVILDNERKILYSSRFVEMKDRAIKIGKTYVPPPGGLDRDTYFNSLHDRILRGKDLVRGIVKEWGLPGYIAEEILYRAGLIDMKNADPRSVSSSDVEKIVEIYLKLVNEASIGEGYVVNFDNEQKLYTCYNPLVYREYYDAEVYGPQPLIDVLDSYYTLLENMRIDEEIAKLKNTEIIKLKKSVEDTKRLVEEYRSKQYDYWENYIILSRNYVYVVEALECANRVREENGWDKIVELCRNIVNVEKDKGLIYVKLDNKIISLDIRLDASKNINMYMIKAGEYRSKAEKGLETINELESRLTMLEKTNMLGTYRETTVVKPRLWFEKYHWLFTRNGLLAIGGRNADQNESIVKKHMEPQDIFIHADIQGAPVVVLKTGSRDVSVEDIGDAAIITVCYSKAWRAGFGYLDFYWVKGEQVSKKAPSGEYLGKGAFMIYGERKYGRCELKLALGVEKLDDPIYGTYFRVIIGSEETVSRRSIIYAVLTPGDLSIEKTAQHIHRFFMEKLEVFKGYVNLNEVLDKIPGPSRILEVKTVN</sequence>
<dbReference type="GO" id="GO:0072344">
    <property type="term" value="P:rescue of stalled ribosome"/>
    <property type="evidence" value="ECO:0007669"/>
    <property type="project" value="TreeGrafter"/>
</dbReference>
<reference evidence="2" key="1">
    <citation type="journal article" date="2020" name="mSystems">
        <title>Genome- and Community-Level Interaction Insights into Carbon Utilization and Element Cycling Functions of Hydrothermarchaeota in Hydrothermal Sediment.</title>
        <authorList>
            <person name="Zhou Z."/>
            <person name="Liu Y."/>
            <person name="Xu W."/>
            <person name="Pan J."/>
            <person name="Luo Z.H."/>
            <person name="Li M."/>
        </authorList>
    </citation>
    <scope>NUCLEOTIDE SEQUENCE [LARGE SCALE GENOMIC DNA]</scope>
    <source>
        <strain evidence="2">SpSt-648</strain>
    </source>
</reference>
<dbReference type="NCBIfam" id="NF041120">
    <property type="entry name" value="RqcH_arch"/>
    <property type="match status" value="1"/>
</dbReference>
<dbReference type="PANTHER" id="PTHR15239">
    <property type="entry name" value="NUCLEAR EXPORT MEDIATOR FACTOR NEMF"/>
    <property type="match status" value="1"/>
</dbReference>
<dbReference type="Pfam" id="PF05670">
    <property type="entry name" value="NFACT-R_1"/>
    <property type="match status" value="1"/>
</dbReference>
<protein>
    <submittedName>
        <fullName evidence="2">Fibronectin-binding domain-containing protein</fullName>
    </submittedName>
</protein>
<organism evidence="2">
    <name type="scientific">Staphylothermus marinus</name>
    <dbReference type="NCBI Taxonomy" id="2280"/>
    <lineage>
        <taxon>Archaea</taxon>
        <taxon>Thermoproteota</taxon>
        <taxon>Thermoprotei</taxon>
        <taxon>Desulfurococcales</taxon>
        <taxon>Desulfurococcaceae</taxon>
        <taxon>Staphylothermus</taxon>
    </lineage>
</organism>
<accession>A0A7C4JKX2</accession>
<gene>
    <name evidence="2" type="ORF">ENU20_00765</name>
</gene>
<dbReference type="EMBL" id="DTBP01000010">
    <property type="protein sequence ID" value="HGQ73598.1"/>
    <property type="molecule type" value="Genomic_DNA"/>
</dbReference>
<dbReference type="InterPro" id="IPR008532">
    <property type="entry name" value="NFACT_RNA-bd"/>
</dbReference>
<name>A0A7C4JKX2_STAMA</name>
<evidence type="ECO:0000259" key="1">
    <source>
        <dbReference type="Pfam" id="PF05670"/>
    </source>
</evidence>
<comment type="caution">
    <text evidence="2">The sequence shown here is derived from an EMBL/GenBank/DDBJ whole genome shotgun (WGS) entry which is preliminary data.</text>
</comment>
<evidence type="ECO:0000313" key="2">
    <source>
        <dbReference type="EMBL" id="HGQ73598.1"/>
    </source>
</evidence>
<dbReference type="PANTHER" id="PTHR15239:SF6">
    <property type="entry name" value="RIBOSOME QUALITY CONTROL COMPLEX SUBUNIT NEMF"/>
    <property type="match status" value="1"/>
</dbReference>
<dbReference type="AlphaFoldDB" id="A0A7C4JKX2"/>
<dbReference type="GO" id="GO:0043023">
    <property type="term" value="F:ribosomal large subunit binding"/>
    <property type="evidence" value="ECO:0007669"/>
    <property type="project" value="TreeGrafter"/>
</dbReference>
<dbReference type="Pfam" id="PF05833">
    <property type="entry name" value="NFACT_N"/>
    <property type="match status" value="1"/>
</dbReference>
<dbReference type="GO" id="GO:0000049">
    <property type="term" value="F:tRNA binding"/>
    <property type="evidence" value="ECO:0007669"/>
    <property type="project" value="TreeGrafter"/>
</dbReference>
<dbReference type="GO" id="GO:1990112">
    <property type="term" value="C:RQC complex"/>
    <property type="evidence" value="ECO:0007669"/>
    <property type="project" value="TreeGrafter"/>
</dbReference>
<proteinExistence type="predicted"/>
<dbReference type="Gene3D" id="2.30.310.10">
    <property type="entry name" value="ibrinogen binding protein from staphylococcus aureus domain"/>
    <property type="match status" value="1"/>
</dbReference>
<feature type="domain" description="NFACT RNA-binding" evidence="1">
    <location>
        <begin position="445"/>
        <end position="555"/>
    </location>
</feature>